<evidence type="ECO:0000256" key="1">
    <source>
        <dbReference type="ARBA" id="ARBA00005721"/>
    </source>
</evidence>
<dbReference type="PANTHER" id="PTHR34297">
    <property type="entry name" value="HYPOTHETICAL CYTOSOLIC PROTEIN-RELATED"/>
    <property type="match status" value="1"/>
</dbReference>
<dbReference type="InterPro" id="IPR005531">
    <property type="entry name" value="Asp23"/>
</dbReference>
<dbReference type="Pfam" id="PF03780">
    <property type="entry name" value="Asp23"/>
    <property type="match status" value="1"/>
</dbReference>
<gene>
    <name evidence="2" type="ORF">NZH93_16800</name>
</gene>
<evidence type="ECO:0000313" key="2">
    <source>
        <dbReference type="EMBL" id="MCS7478521.1"/>
    </source>
</evidence>
<dbReference type="AlphaFoldDB" id="A0A9X2VKW6"/>
<proteinExistence type="inferred from homology"/>
<protein>
    <submittedName>
        <fullName evidence="2">Asp23/Gls24 family envelope stress response protein</fullName>
    </submittedName>
</protein>
<comment type="similarity">
    <text evidence="1">Belongs to the asp23 family.</text>
</comment>
<dbReference type="RefSeq" id="WP_259624029.1">
    <property type="nucleotide sequence ID" value="NZ_JANYMP010000007.1"/>
</dbReference>
<keyword evidence="3" id="KW-1185">Reference proteome</keyword>
<evidence type="ECO:0000313" key="3">
    <source>
        <dbReference type="Proteomes" id="UP001141259"/>
    </source>
</evidence>
<sequence>MTNTTPTAPTAPARPAAGREIAKTNGEAQASTYGSTSIADVVVQKIAGLATREISGVHALGGGAARAFSAIRERIPGASSSAGQGVSVEVGEKQAAVDVQILVEYGVSIADLANAVRRNVITSVERMTGLEVVEVNINVTDVHIPSEDDTTDTPDTGRVL</sequence>
<dbReference type="Proteomes" id="UP001141259">
    <property type="component" value="Unassembled WGS sequence"/>
</dbReference>
<name>A0A9X2VKW6_9PSEU</name>
<comment type="caution">
    <text evidence="2">The sequence shown here is derived from an EMBL/GenBank/DDBJ whole genome shotgun (WGS) entry which is preliminary data.</text>
</comment>
<accession>A0A9X2VKW6</accession>
<dbReference type="EMBL" id="JANYMP010000007">
    <property type="protein sequence ID" value="MCS7478521.1"/>
    <property type="molecule type" value="Genomic_DNA"/>
</dbReference>
<reference evidence="2" key="1">
    <citation type="submission" date="2022-08" db="EMBL/GenBank/DDBJ databases">
        <authorList>
            <person name="Tistechok S."/>
            <person name="Samborskyy M."/>
            <person name="Roman I."/>
        </authorList>
    </citation>
    <scope>NUCLEOTIDE SEQUENCE</scope>
    <source>
        <strain evidence="2">DSM 103496</strain>
    </source>
</reference>
<dbReference type="PANTHER" id="PTHR34297:SF3">
    <property type="entry name" value="ALKALINE SHOCK PROTEIN 23"/>
    <property type="match status" value="1"/>
</dbReference>
<organism evidence="2 3">
    <name type="scientific">Umezawaea endophytica</name>
    <dbReference type="NCBI Taxonomy" id="1654476"/>
    <lineage>
        <taxon>Bacteria</taxon>
        <taxon>Bacillati</taxon>
        <taxon>Actinomycetota</taxon>
        <taxon>Actinomycetes</taxon>
        <taxon>Pseudonocardiales</taxon>
        <taxon>Pseudonocardiaceae</taxon>
        <taxon>Umezawaea</taxon>
    </lineage>
</organism>